<accession>A0A1M5XZQ6</accession>
<dbReference type="GO" id="GO:0043190">
    <property type="term" value="C:ATP-binding cassette (ABC) transporter complex"/>
    <property type="evidence" value="ECO:0007669"/>
    <property type="project" value="TreeGrafter"/>
</dbReference>
<organism evidence="6 7">
    <name type="scientific">Desulfofustis glycolicus DSM 9705</name>
    <dbReference type="NCBI Taxonomy" id="1121409"/>
    <lineage>
        <taxon>Bacteria</taxon>
        <taxon>Pseudomonadati</taxon>
        <taxon>Thermodesulfobacteriota</taxon>
        <taxon>Desulfobulbia</taxon>
        <taxon>Desulfobulbales</taxon>
        <taxon>Desulfocapsaceae</taxon>
        <taxon>Desulfofustis</taxon>
    </lineage>
</organism>
<evidence type="ECO:0000256" key="1">
    <source>
        <dbReference type="ARBA" id="ARBA00005417"/>
    </source>
</evidence>
<dbReference type="OrthoDB" id="9782163at2"/>
<dbReference type="AlphaFoldDB" id="A0A1M5XZQ6"/>
<dbReference type="InterPro" id="IPR003593">
    <property type="entry name" value="AAA+_ATPase"/>
</dbReference>
<reference evidence="6 7" key="1">
    <citation type="submission" date="2016-11" db="EMBL/GenBank/DDBJ databases">
        <authorList>
            <person name="Jaros S."/>
            <person name="Januszkiewicz K."/>
            <person name="Wedrychowicz H."/>
        </authorList>
    </citation>
    <scope>NUCLEOTIDE SEQUENCE [LARGE SCALE GENOMIC DNA]</scope>
    <source>
        <strain evidence="6 7">DSM 9705</strain>
    </source>
</reference>
<name>A0A1M5XZQ6_9BACT</name>
<dbReference type="RefSeq" id="WP_073378064.1">
    <property type="nucleotide sequence ID" value="NZ_FQXS01000025.1"/>
</dbReference>
<feature type="domain" description="ABC transporter" evidence="5">
    <location>
        <begin position="7"/>
        <end position="238"/>
    </location>
</feature>
<dbReference type="InterPro" id="IPR027417">
    <property type="entry name" value="P-loop_NTPase"/>
</dbReference>
<dbReference type="InterPro" id="IPR050095">
    <property type="entry name" value="ECF_ABC_transporter_ATP-bd"/>
</dbReference>
<dbReference type="SMART" id="SM00382">
    <property type="entry name" value="AAA"/>
    <property type="match status" value="1"/>
</dbReference>
<evidence type="ECO:0000313" key="7">
    <source>
        <dbReference type="Proteomes" id="UP000184139"/>
    </source>
</evidence>
<dbReference type="CDD" id="cd03225">
    <property type="entry name" value="ABC_cobalt_CbiO_domain1"/>
    <property type="match status" value="1"/>
</dbReference>
<dbReference type="Pfam" id="PF00005">
    <property type="entry name" value="ABC_tran"/>
    <property type="match status" value="1"/>
</dbReference>
<dbReference type="EMBL" id="FQXS01000025">
    <property type="protein sequence ID" value="SHI05280.1"/>
    <property type="molecule type" value="Genomic_DNA"/>
</dbReference>
<dbReference type="InterPro" id="IPR017871">
    <property type="entry name" value="ABC_transporter-like_CS"/>
</dbReference>
<dbReference type="InterPro" id="IPR015856">
    <property type="entry name" value="ABC_transpr_CbiO/EcfA_su"/>
</dbReference>
<sequence>MPETPLIELKAVCFGYADRSPILNQVDLTLAANQRIGLIGANGSGKTTLFYLIMGLIKPTAGTILFRGRPTNSEDEFKGLRREVGLLFQDADDQLFSPTVLEDIAFGPLNLGASIDEARSRALATLDSLGLGHLAQRITHQLSGGEKKLVALATILVMEPAALLLDEPTNNLDPVTRDRLIAILAGLDLAAIIISHDYDFLAETCRDTNIMADGKVLTGEPSSLHTHYHIHRHGELPHRHGDT</sequence>
<evidence type="ECO:0000256" key="2">
    <source>
        <dbReference type="ARBA" id="ARBA00022448"/>
    </source>
</evidence>
<dbReference type="GO" id="GO:0016887">
    <property type="term" value="F:ATP hydrolysis activity"/>
    <property type="evidence" value="ECO:0007669"/>
    <property type="project" value="InterPro"/>
</dbReference>
<dbReference type="PROSITE" id="PS50893">
    <property type="entry name" value="ABC_TRANSPORTER_2"/>
    <property type="match status" value="1"/>
</dbReference>
<protein>
    <submittedName>
        <fullName evidence="6">Cobalt/nickel transport system ATP-binding protein</fullName>
    </submittedName>
</protein>
<evidence type="ECO:0000256" key="4">
    <source>
        <dbReference type="ARBA" id="ARBA00022840"/>
    </source>
</evidence>
<evidence type="ECO:0000313" key="6">
    <source>
        <dbReference type="EMBL" id="SHI05280.1"/>
    </source>
</evidence>
<proteinExistence type="inferred from homology"/>
<evidence type="ECO:0000259" key="5">
    <source>
        <dbReference type="PROSITE" id="PS50893"/>
    </source>
</evidence>
<keyword evidence="3" id="KW-0547">Nucleotide-binding</keyword>
<dbReference type="InterPro" id="IPR003439">
    <property type="entry name" value="ABC_transporter-like_ATP-bd"/>
</dbReference>
<dbReference type="STRING" id="1121409.SAMN02745124_03501"/>
<dbReference type="PANTHER" id="PTHR43553:SF24">
    <property type="entry name" value="ENERGY-COUPLING FACTOR TRANSPORTER ATP-BINDING PROTEIN ECFA1"/>
    <property type="match status" value="1"/>
</dbReference>
<comment type="similarity">
    <text evidence="1">Belongs to the ABC transporter superfamily.</text>
</comment>
<dbReference type="PANTHER" id="PTHR43553">
    <property type="entry name" value="HEAVY METAL TRANSPORTER"/>
    <property type="match status" value="1"/>
</dbReference>
<dbReference type="GO" id="GO:0042626">
    <property type="term" value="F:ATPase-coupled transmembrane transporter activity"/>
    <property type="evidence" value="ECO:0007669"/>
    <property type="project" value="TreeGrafter"/>
</dbReference>
<keyword evidence="4 6" id="KW-0067">ATP-binding</keyword>
<evidence type="ECO:0000256" key="3">
    <source>
        <dbReference type="ARBA" id="ARBA00022741"/>
    </source>
</evidence>
<keyword evidence="2" id="KW-0813">Transport</keyword>
<dbReference type="Gene3D" id="3.40.50.300">
    <property type="entry name" value="P-loop containing nucleotide triphosphate hydrolases"/>
    <property type="match status" value="1"/>
</dbReference>
<dbReference type="Proteomes" id="UP000184139">
    <property type="component" value="Unassembled WGS sequence"/>
</dbReference>
<dbReference type="PROSITE" id="PS00211">
    <property type="entry name" value="ABC_TRANSPORTER_1"/>
    <property type="match status" value="1"/>
</dbReference>
<dbReference type="GO" id="GO:0005524">
    <property type="term" value="F:ATP binding"/>
    <property type="evidence" value="ECO:0007669"/>
    <property type="project" value="UniProtKB-KW"/>
</dbReference>
<keyword evidence="7" id="KW-1185">Reference proteome</keyword>
<dbReference type="SUPFAM" id="SSF52540">
    <property type="entry name" value="P-loop containing nucleoside triphosphate hydrolases"/>
    <property type="match status" value="1"/>
</dbReference>
<gene>
    <name evidence="6" type="ORF">SAMN02745124_03501</name>
</gene>